<keyword evidence="3" id="KW-1185">Reference proteome</keyword>
<accession>A0A2P6N0L6</accession>
<reference evidence="2 3" key="1">
    <citation type="journal article" date="2018" name="Genome Biol. Evol.">
        <title>Multiple Roots of Fruiting Body Formation in Amoebozoa.</title>
        <authorList>
            <person name="Hillmann F."/>
            <person name="Forbes G."/>
            <person name="Novohradska S."/>
            <person name="Ferling I."/>
            <person name="Riege K."/>
            <person name="Groth M."/>
            <person name="Westermann M."/>
            <person name="Marz M."/>
            <person name="Spaller T."/>
            <person name="Winckler T."/>
            <person name="Schaap P."/>
            <person name="Glockner G."/>
        </authorList>
    </citation>
    <scope>NUCLEOTIDE SEQUENCE [LARGE SCALE GENOMIC DNA]</scope>
    <source>
        <strain evidence="2 3">Jena</strain>
    </source>
</reference>
<feature type="compositionally biased region" description="Polar residues" evidence="1">
    <location>
        <begin position="286"/>
        <end position="296"/>
    </location>
</feature>
<evidence type="ECO:0000256" key="1">
    <source>
        <dbReference type="SAM" id="MobiDB-lite"/>
    </source>
</evidence>
<name>A0A2P6N0L6_9EUKA</name>
<dbReference type="Proteomes" id="UP000241769">
    <property type="component" value="Unassembled WGS sequence"/>
</dbReference>
<proteinExistence type="predicted"/>
<sequence length="394" mass="44981">MHPLILFTNCKPGATLIPKILGTPPSSGSSLSPSIGTFPQSTDAEWTFRAVRARRIPGTRGQFPGFMQFTWSRLANFRKLEILGFDCQELRLVLGGNFTIPNLQVQTQIGPQEYQTSQEEMESYQALLMLSQASEQHSRKRQKRENPDGYTSSSSNGEIHAGSEDEAVTERPVFTKQSSAVEWMTTYNQLRRTLHNGRHPSPEDIKWLSQQIMDMKSFSLSPERTELLKQAINIMSFNTQPKNKRAREETTSTTPSSPVMEQSPPGSPRDVAPSSPCKSSRPMKRNQLSSWMCTQRQDNKAGELPEYRIKLLNLTGFTWSKHHKQQQQQRMIDCMSLEETLAIERELLATSEVISLQGRAKRNHELWMVRYHELLAFKRQHGHLKVPTLVPEDE</sequence>
<comment type="caution">
    <text evidence="2">The sequence shown here is derived from an EMBL/GenBank/DDBJ whole genome shotgun (WGS) entry which is preliminary data.</text>
</comment>
<evidence type="ECO:0000313" key="3">
    <source>
        <dbReference type="Proteomes" id="UP000241769"/>
    </source>
</evidence>
<dbReference type="PANTHER" id="PTHR33418:SF1">
    <property type="entry name" value="HELICASE-ASSOCIATED DOMAIN-CONTAINING PROTEIN"/>
    <property type="match status" value="1"/>
</dbReference>
<dbReference type="PANTHER" id="PTHR33418">
    <property type="entry name" value="HELICASE-ASSOCIATED"/>
    <property type="match status" value="1"/>
</dbReference>
<evidence type="ECO:0000313" key="2">
    <source>
        <dbReference type="EMBL" id="PRP77460.1"/>
    </source>
</evidence>
<organism evidence="2 3">
    <name type="scientific">Planoprotostelium fungivorum</name>
    <dbReference type="NCBI Taxonomy" id="1890364"/>
    <lineage>
        <taxon>Eukaryota</taxon>
        <taxon>Amoebozoa</taxon>
        <taxon>Evosea</taxon>
        <taxon>Variosea</taxon>
        <taxon>Cavosteliida</taxon>
        <taxon>Cavosteliaceae</taxon>
        <taxon>Planoprotostelium</taxon>
    </lineage>
</organism>
<dbReference type="InParanoid" id="A0A2P6N0L6"/>
<protein>
    <submittedName>
        <fullName evidence="2">Uncharacterized protein</fullName>
    </submittedName>
</protein>
<feature type="region of interest" description="Disordered" evidence="1">
    <location>
        <begin position="238"/>
        <end position="296"/>
    </location>
</feature>
<dbReference type="EMBL" id="MDYQ01000263">
    <property type="protein sequence ID" value="PRP77460.1"/>
    <property type="molecule type" value="Genomic_DNA"/>
</dbReference>
<feature type="region of interest" description="Disordered" evidence="1">
    <location>
        <begin position="134"/>
        <end position="174"/>
    </location>
</feature>
<dbReference type="AlphaFoldDB" id="A0A2P6N0L6"/>
<gene>
    <name evidence="2" type="ORF">PROFUN_14315</name>
</gene>